<evidence type="ECO:0000256" key="1">
    <source>
        <dbReference type="ARBA" id="ARBA00001974"/>
    </source>
</evidence>
<dbReference type="InterPro" id="IPR036188">
    <property type="entry name" value="FAD/NAD-bd_sf"/>
</dbReference>
<keyword evidence="2" id="KW-0503">Monooxygenase</keyword>
<dbReference type="Gene3D" id="3.50.50.60">
    <property type="entry name" value="FAD/NAD(P)-binding domain"/>
    <property type="match status" value="1"/>
</dbReference>
<organism evidence="3 4">
    <name type="scientific">Coccomyxa viridis</name>
    <dbReference type="NCBI Taxonomy" id="1274662"/>
    <lineage>
        <taxon>Eukaryota</taxon>
        <taxon>Viridiplantae</taxon>
        <taxon>Chlorophyta</taxon>
        <taxon>core chlorophytes</taxon>
        <taxon>Trebouxiophyceae</taxon>
        <taxon>Trebouxiophyceae incertae sedis</taxon>
        <taxon>Coccomyxaceae</taxon>
        <taxon>Coccomyxa</taxon>
    </lineage>
</organism>
<proteinExistence type="predicted"/>
<comment type="cofactor">
    <cofactor evidence="1">
        <name>FAD</name>
        <dbReference type="ChEBI" id="CHEBI:57692"/>
    </cofactor>
</comment>
<comment type="caution">
    <text evidence="3">The sequence shown here is derived from an EMBL/GenBank/DDBJ whole genome shotgun (WGS) entry which is preliminary data.</text>
</comment>
<reference evidence="3 4" key="1">
    <citation type="submission" date="2023-10" db="EMBL/GenBank/DDBJ databases">
        <authorList>
            <person name="Maclean D."/>
            <person name="Macfadyen A."/>
        </authorList>
    </citation>
    <scope>NUCLEOTIDE SEQUENCE [LARGE SCALE GENOMIC DNA]</scope>
</reference>
<accession>A0AAV1I963</accession>
<name>A0AAV1I963_9CHLO</name>
<dbReference type="AlphaFoldDB" id="A0AAV1I963"/>
<dbReference type="EMBL" id="CAUYUE010000007">
    <property type="protein sequence ID" value="CAK0782757.1"/>
    <property type="molecule type" value="Genomic_DNA"/>
</dbReference>
<dbReference type="SUPFAM" id="SSF51905">
    <property type="entry name" value="FAD/NAD(P)-binding domain"/>
    <property type="match status" value="1"/>
</dbReference>
<keyword evidence="4" id="KW-1185">Reference proteome</keyword>
<keyword evidence="2" id="KW-0560">Oxidoreductase</keyword>
<sequence length="361" mass="40423">MMERGFDIGKQYKGELSMAGKDQGKDCSVGTQDLSGKDVVVLGSGAFACEAMEAALTNGAKHVTMICRDRKRWILPFNRELTLGALAQAPLIPWRWKMDATHWWLKRYFYGPAGIVHMMPGAGNKAAPRDNDYAGQSNDGIFKFARAGRVTCKVDRIKEVRERSLVLTTGEEVPADLIVFAYGLKYQAEPECLKELGIGFKDLHSFAFLGPSGRIGTAQDGLFAYVPAGPHKQFDMFLHSYQCYKRGLLQDFQEDAMEPTPIPQTSYEALGAGSHRSAWGTWFETAGKYSVMNSTYEWRQMCYYKVMAFGRTPMGRLGLRLQLLLADLFQWIALICLGVLEFLKEPRPLSLRSAPLRAKVS</sequence>
<dbReference type="Proteomes" id="UP001314263">
    <property type="component" value="Unassembled WGS sequence"/>
</dbReference>
<dbReference type="GO" id="GO:0004497">
    <property type="term" value="F:monooxygenase activity"/>
    <property type="evidence" value="ECO:0007669"/>
    <property type="project" value="UniProtKB-KW"/>
</dbReference>
<dbReference type="PANTHER" id="PTHR43872">
    <property type="entry name" value="MONOOXYGENASE, PUTATIVE (AFU_ORTHOLOGUE AFUA_8G02570)-RELATED"/>
    <property type="match status" value="1"/>
</dbReference>
<evidence type="ECO:0000313" key="3">
    <source>
        <dbReference type="EMBL" id="CAK0782757.1"/>
    </source>
</evidence>
<evidence type="ECO:0008006" key="5">
    <source>
        <dbReference type="Google" id="ProtNLM"/>
    </source>
</evidence>
<protein>
    <recommendedName>
        <fullName evidence="5">Flavin-containing monooxygenase</fullName>
    </recommendedName>
</protein>
<gene>
    <name evidence="3" type="ORF">CVIRNUC_005952</name>
</gene>
<evidence type="ECO:0000313" key="4">
    <source>
        <dbReference type="Proteomes" id="UP001314263"/>
    </source>
</evidence>
<evidence type="ECO:0000256" key="2">
    <source>
        <dbReference type="ARBA" id="ARBA00023033"/>
    </source>
</evidence>
<dbReference type="PANTHER" id="PTHR43872:SF1">
    <property type="entry name" value="MONOOXYGENASE, PUTATIVE (AFU_ORTHOLOGUE AFUA_8G02570)-RELATED"/>
    <property type="match status" value="1"/>
</dbReference>
<dbReference type="InterPro" id="IPR051820">
    <property type="entry name" value="FAD-binding_MO"/>
</dbReference>